<sequence>MEEVSEEPELCAVPSEPPAASCPLSENSEESIPLVCPISDLEFWSGEQIIPSAPFETLPASDDEWQQPASFNKPGQVNPADVPLPEDLMEHQDGAPQNRPDFQEESHVQSLKDLLRRQESQMQEVLKAMKLLDGGNSKTS</sequence>
<feature type="region of interest" description="Disordered" evidence="1">
    <location>
        <begin position="54"/>
        <end position="109"/>
    </location>
</feature>
<evidence type="ECO:0000313" key="3">
    <source>
        <dbReference type="Proteomes" id="UP000190648"/>
    </source>
</evidence>
<keyword evidence="3" id="KW-1185">Reference proteome</keyword>
<accession>A0A1V4JQ47</accession>
<name>A0A1V4JQ47_PATFA</name>
<comment type="caution">
    <text evidence="2">The sequence shown here is derived from an EMBL/GenBank/DDBJ whole genome shotgun (WGS) entry which is preliminary data.</text>
</comment>
<feature type="region of interest" description="Disordered" evidence="1">
    <location>
        <begin position="1"/>
        <end position="29"/>
    </location>
</feature>
<evidence type="ECO:0000256" key="1">
    <source>
        <dbReference type="SAM" id="MobiDB-lite"/>
    </source>
</evidence>
<dbReference type="Proteomes" id="UP000190648">
    <property type="component" value="Unassembled WGS sequence"/>
</dbReference>
<dbReference type="AlphaFoldDB" id="A0A1V4JQ47"/>
<dbReference type="EMBL" id="LSYS01006716">
    <property type="protein sequence ID" value="OPJ74326.1"/>
    <property type="molecule type" value="Genomic_DNA"/>
</dbReference>
<protein>
    <submittedName>
        <fullName evidence="2">Uncharacterized protein</fullName>
    </submittedName>
</protein>
<gene>
    <name evidence="2" type="ORF">AV530_017771</name>
</gene>
<organism evidence="2 3">
    <name type="scientific">Patagioenas fasciata monilis</name>
    <dbReference type="NCBI Taxonomy" id="372326"/>
    <lineage>
        <taxon>Eukaryota</taxon>
        <taxon>Metazoa</taxon>
        <taxon>Chordata</taxon>
        <taxon>Craniata</taxon>
        <taxon>Vertebrata</taxon>
        <taxon>Euteleostomi</taxon>
        <taxon>Archelosauria</taxon>
        <taxon>Archosauria</taxon>
        <taxon>Dinosauria</taxon>
        <taxon>Saurischia</taxon>
        <taxon>Theropoda</taxon>
        <taxon>Coelurosauria</taxon>
        <taxon>Aves</taxon>
        <taxon>Neognathae</taxon>
        <taxon>Neoaves</taxon>
        <taxon>Columbimorphae</taxon>
        <taxon>Columbiformes</taxon>
        <taxon>Columbidae</taxon>
        <taxon>Patagioenas</taxon>
    </lineage>
</organism>
<proteinExistence type="predicted"/>
<evidence type="ECO:0000313" key="2">
    <source>
        <dbReference type="EMBL" id="OPJ74326.1"/>
    </source>
</evidence>
<reference evidence="2 3" key="1">
    <citation type="submission" date="2016-02" db="EMBL/GenBank/DDBJ databases">
        <title>Band-tailed pigeon sequencing and assembly.</title>
        <authorList>
            <person name="Soares A.E."/>
            <person name="Novak B.J."/>
            <person name="Rice E.S."/>
            <person name="O'Connell B."/>
            <person name="Chang D."/>
            <person name="Weber S."/>
            <person name="Shapiro B."/>
        </authorList>
    </citation>
    <scope>NUCLEOTIDE SEQUENCE [LARGE SCALE GENOMIC DNA]</scope>
    <source>
        <strain evidence="2">BTP2013</strain>
        <tissue evidence="2">Blood</tissue>
    </source>
</reference>
<dbReference type="OrthoDB" id="9402014at2759"/>